<comment type="caution">
    <text evidence="2">The sequence shown here is derived from an EMBL/GenBank/DDBJ whole genome shotgun (WGS) entry which is preliminary data.</text>
</comment>
<feature type="compositionally biased region" description="Pro residues" evidence="1">
    <location>
        <begin position="30"/>
        <end position="44"/>
    </location>
</feature>
<feature type="region of interest" description="Disordered" evidence="1">
    <location>
        <begin position="1"/>
        <end position="137"/>
    </location>
</feature>
<feature type="region of interest" description="Disordered" evidence="1">
    <location>
        <begin position="150"/>
        <end position="178"/>
    </location>
</feature>
<keyword evidence="3" id="KW-1185">Reference proteome</keyword>
<feature type="compositionally biased region" description="Basic and acidic residues" evidence="1">
    <location>
        <begin position="8"/>
        <end position="17"/>
    </location>
</feature>
<proteinExistence type="predicted"/>
<name>A0AA36D1X8_9BILA</name>
<evidence type="ECO:0000313" key="2">
    <source>
        <dbReference type="EMBL" id="CAJ0578454.1"/>
    </source>
</evidence>
<dbReference type="EMBL" id="CATQJA010002654">
    <property type="protein sequence ID" value="CAJ0578454.1"/>
    <property type="molecule type" value="Genomic_DNA"/>
</dbReference>
<dbReference type="AlphaFoldDB" id="A0AA36D1X8"/>
<organism evidence="2 3">
    <name type="scientific">Mesorhabditis spiculigera</name>
    <dbReference type="NCBI Taxonomy" id="96644"/>
    <lineage>
        <taxon>Eukaryota</taxon>
        <taxon>Metazoa</taxon>
        <taxon>Ecdysozoa</taxon>
        <taxon>Nematoda</taxon>
        <taxon>Chromadorea</taxon>
        <taxon>Rhabditida</taxon>
        <taxon>Rhabditina</taxon>
        <taxon>Rhabditomorpha</taxon>
        <taxon>Rhabditoidea</taxon>
        <taxon>Rhabditidae</taxon>
        <taxon>Mesorhabditinae</taxon>
        <taxon>Mesorhabditis</taxon>
    </lineage>
</organism>
<accession>A0AA36D1X8</accession>
<feature type="non-terminal residue" evidence="2">
    <location>
        <position position="1"/>
    </location>
</feature>
<evidence type="ECO:0000256" key="1">
    <source>
        <dbReference type="SAM" id="MobiDB-lite"/>
    </source>
</evidence>
<feature type="compositionally biased region" description="Polar residues" evidence="1">
    <location>
        <begin position="155"/>
        <end position="166"/>
    </location>
</feature>
<dbReference type="Proteomes" id="UP001177023">
    <property type="component" value="Unassembled WGS sequence"/>
</dbReference>
<feature type="region of interest" description="Disordered" evidence="1">
    <location>
        <begin position="323"/>
        <end position="358"/>
    </location>
</feature>
<feature type="compositionally biased region" description="Basic and acidic residues" evidence="1">
    <location>
        <begin position="168"/>
        <end position="178"/>
    </location>
</feature>
<evidence type="ECO:0000313" key="3">
    <source>
        <dbReference type="Proteomes" id="UP001177023"/>
    </source>
</evidence>
<feature type="compositionally biased region" description="Basic and acidic residues" evidence="1">
    <location>
        <begin position="112"/>
        <end position="124"/>
    </location>
</feature>
<sequence>MSSEEKEEEKSEGEARLHTATATVFLRPVIPVPPPTEPPPPPPTAAEGQESPRVWSTMTTRIETATSVKQWSTPAEKTVEGHPPGPNDKPNTLEGEARSGVLRGITPNYKLGVEKPDSRIDLPHSGHIPNADGDYKVKQQQDHYKLTVIDPKVRSSANMPAHSTTLPDPRRMKAGDFPSEHTKRSFVKVDPLEHRKLKSVDTRPITTAAYLTESVQRHRDMEASRLKEYLRAKEGDANQPWDKPDWPGPRPPKNDESLRELDSIKERIATLQKKAIRAQSMQELMLIPPEEFERSFTPMPDQSIHRDPGWLVKMRSQRYLEEVSESVRKHRSMQDLGAPSPRQEPENHDLSARPTGADPLQWQLRKEFHLTKYSKLFGSKNRYFVLD</sequence>
<feature type="region of interest" description="Disordered" evidence="1">
    <location>
        <begin position="231"/>
        <end position="257"/>
    </location>
</feature>
<protein>
    <submittedName>
        <fullName evidence="2">Uncharacterized protein</fullName>
    </submittedName>
</protein>
<reference evidence="2" key="1">
    <citation type="submission" date="2023-06" db="EMBL/GenBank/DDBJ databases">
        <authorList>
            <person name="Delattre M."/>
        </authorList>
    </citation>
    <scope>NUCLEOTIDE SEQUENCE</scope>
    <source>
        <strain evidence="2">AF72</strain>
    </source>
</reference>
<gene>
    <name evidence="2" type="ORF">MSPICULIGERA_LOCUS16711</name>
</gene>
<feature type="compositionally biased region" description="Polar residues" evidence="1">
    <location>
        <begin position="54"/>
        <end position="75"/>
    </location>
</feature>